<accession>A0A6L5X4T0</accession>
<organism evidence="6 7">
    <name type="scientific">Porcincola intestinalis</name>
    <dbReference type="NCBI Taxonomy" id="2606632"/>
    <lineage>
        <taxon>Bacteria</taxon>
        <taxon>Bacillati</taxon>
        <taxon>Bacillota</taxon>
        <taxon>Clostridia</taxon>
        <taxon>Lachnospirales</taxon>
        <taxon>Lachnospiraceae</taxon>
        <taxon>Porcincola</taxon>
    </lineage>
</organism>
<reference evidence="6 7" key="1">
    <citation type="submission" date="2019-08" db="EMBL/GenBank/DDBJ databases">
        <title>In-depth cultivation of the pig gut microbiome towards novel bacterial diversity and tailored functional studies.</title>
        <authorList>
            <person name="Wylensek D."/>
            <person name="Hitch T.C.A."/>
            <person name="Clavel T."/>
        </authorList>
    </citation>
    <scope>NUCLEOTIDE SEQUENCE [LARGE SCALE GENOMIC DNA]</scope>
    <source>
        <strain evidence="6 7">Oil+RF-744-WCA-WT-11</strain>
    </source>
</reference>
<dbReference type="InterPro" id="IPR011991">
    <property type="entry name" value="ArsR-like_HTH"/>
</dbReference>
<evidence type="ECO:0000256" key="2">
    <source>
        <dbReference type="ARBA" id="ARBA00023125"/>
    </source>
</evidence>
<evidence type="ECO:0000313" key="7">
    <source>
        <dbReference type="Proteomes" id="UP000481852"/>
    </source>
</evidence>
<dbReference type="PANTHER" id="PTHR33154:SF33">
    <property type="entry name" value="TRANSCRIPTIONAL REPRESSOR SDPR"/>
    <property type="match status" value="1"/>
</dbReference>
<dbReference type="PRINTS" id="PR00778">
    <property type="entry name" value="HTHARSR"/>
</dbReference>
<dbReference type="InterPro" id="IPR051081">
    <property type="entry name" value="HTH_MetalResp_TranReg"/>
</dbReference>
<gene>
    <name evidence="6" type="ORF">FYJ35_05000</name>
</gene>
<dbReference type="Proteomes" id="UP000481852">
    <property type="component" value="Unassembled WGS sequence"/>
</dbReference>
<evidence type="ECO:0000313" key="6">
    <source>
        <dbReference type="EMBL" id="MSS14403.1"/>
    </source>
</evidence>
<proteinExistence type="predicted"/>
<feature type="region of interest" description="Disordered" evidence="4">
    <location>
        <begin position="141"/>
        <end position="160"/>
    </location>
</feature>
<sequence length="201" mass="21902">MKREDYDGVFKALGDEHRLRILRLLAKKELSAGEILESMDIVQSTLSHHMKVLTDNGVVTATRSGKWTIYSVNRPVLQEAAERLEAFLSEAEHAEKSDIAIRARATVAEERVQEEKKKSLISEEVRGAESAVGPVAGMREQTDGVHEQPAQAVEPVAGMRVQPASAVEPVAGMREQTAGAHEPSGKKKGKKGKKSKKGGKK</sequence>
<feature type="region of interest" description="Disordered" evidence="4">
    <location>
        <begin position="166"/>
        <end position="201"/>
    </location>
</feature>
<keyword evidence="1" id="KW-0805">Transcription regulation</keyword>
<dbReference type="Pfam" id="PF12840">
    <property type="entry name" value="HTH_20"/>
    <property type="match status" value="1"/>
</dbReference>
<dbReference type="SMART" id="SM00418">
    <property type="entry name" value="HTH_ARSR"/>
    <property type="match status" value="1"/>
</dbReference>
<protein>
    <submittedName>
        <fullName evidence="6">Metalloregulator ArsR/SmtB family transcription factor</fullName>
    </submittedName>
</protein>
<dbReference type="Gene3D" id="1.10.10.10">
    <property type="entry name" value="Winged helix-like DNA-binding domain superfamily/Winged helix DNA-binding domain"/>
    <property type="match status" value="1"/>
</dbReference>
<dbReference type="PROSITE" id="PS50987">
    <property type="entry name" value="HTH_ARSR_2"/>
    <property type="match status" value="1"/>
</dbReference>
<name>A0A6L5X4T0_9FIRM</name>
<evidence type="ECO:0000256" key="4">
    <source>
        <dbReference type="SAM" id="MobiDB-lite"/>
    </source>
</evidence>
<dbReference type="SUPFAM" id="SSF46785">
    <property type="entry name" value="Winged helix' DNA-binding domain"/>
    <property type="match status" value="1"/>
</dbReference>
<dbReference type="AlphaFoldDB" id="A0A6L5X4T0"/>
<feature type="domain" description="HTH arsR-type" evidence="5">
    <location>
        <begin position="1"/>
        <end position="95"/>
    </location>
</feature>
<evidence type="ECO:0000259" key="5">
    <source>
        <dbReference type="PROSITE" id="PS50987"/>
    </source>
</evidence>
<dbReference type="EMBL" id="VULZ01000004">
    <property type="protein sequence ID" value="MSS14403.1"/>
    <property type="molecule type" value="Genomic_DNA"/>
</dbReference>
<dbReference type="GO" id="GO:0003700">
    <property type="term" value="F:DNA-binding transcription factor activity"/>
    <property type="evidence" value="ECO:0007669"/>
    <property type="project" value="InterPro"/>
</dbReference>
<dbReference type="CDD" id="cd00090">
    <property type="entry name" value="HTH_ARSR"/>
    <property type="match status" value="1"/>
</dbReference>
<dbReference type="InterPro" id="IPR036390">
    <property type="entry name" value="WH_DNA-bd_sf"/>
</dbReference>
<dbReference type="InterPro" id="IPR036388">
    <property type="entry name" value="WH-like_DNA-bd_sf"/>
</dbReference>
<dbReference type="NCBIfam" id="NF033788">
    <property type="entry name" value="HTH_metalloreg"/>
    <property type="match status" value="1"/>
</dbReference>
<comment type="caution">
    <text evidence="6">The sequence shown here is derived from an EMBL/GenBank/DDBJ whole genome shotgun (WGS) entry which is preliminary data.</text>
</comment>
<feature type="compositionally biased region" description="Basic residues" evidence="4">
    <location>
        <begin position="186"/>
        <end position="201"/>
    </location>
</feature>
<dbReference type="PANTHER" id="PTHR33154">
    <property type="entry name" value="TRANSCRIPTIONAL REGULATOR, ARSR FAMILY"/>
    <property type="match status" value="1"/>
</dbReference>
<dbReference type="GO" id="GO:0003677">
    <property type="term" value="F:DNA binding"/>
    <property type="evidence" value="ECO:0007669"/>
    <property type="project" value="UniProtKB-KW"/>
</dbReference>
<dbReference type="InterPro" id="IPR001845">
    <property type="entry name" value="HTH_ArsR_DNA-bd_dom"/>
</dbReference>
<keyword evidence="7" id="KW-1185">Reference proteome</keyword>
<keyword evidence="3" id="KW-0804">Transcription</keyword>
<evidence type="ECO:0000256" key="1">
    <source>
        <dbReference type="ARBA" id="ARBA00023015"/>
    </source>
</evidence>
<evidence type="ECO:0000256" key="3">
    <source>
        <dbReference type="ARBA" id="ARBA00023163"/>
    </source>
</evidence>
<keyword evidence="2" id="KW-0238">DNA-binding</keyword>